<evidence type="ECO:0000313" key="3">
    <source>
        <dbReference type="Proteomes" id="UP000290289"/>
    </source>
</evidence>
<comment type="caution">
    <text evidence="2">The sequence shown here is derived from an EMBL/GenBank/DDBJ whole genome shotgun (WGS) entry which is preliminary data.</text>
</comment>
<evidence type="ECO:0000256" key="1">
    <source>
        <dbReference type="SAM" id="MobiDB-lite"/>
    </source>
</evidence>
<dbReference type="EMBL" id="RDQH01000329">
    <property type="protein sequence ID" value="RXI03503.1"/>
    <property type="molecule type" value="Genomic_DNA"/>
</dbReference>
<evidence type="ECO:0000313" key="2">
    <source>
        <dbReference type="EMBL" id="RXI03503.1"/>
    </source>
</evidence>
<dbReference type="Proteomes" id="UP000290289">
    <property type="component" value="Chromosome 3"/>
</dbReference>
<feature type="region of interest" description="Disordered" evidence="1">
    <location>
        <begin position="1"/>
        <end position="57"/>
    </location>
</feature>
<accession>A0A498KDB0</accession>
<name>A0A498KDB0_MALDO</name>
<feature type="region of interest" description="Disordered" evidence="1">
    <location>
        <begin position="254"/>
        <end position="282"/>
    </location>
</feature>
<gene>
    <name evidence="2" type="ORF">DVH24_004155</name>
</gene>
<feature type="compositionally biased region" description="Basic and acidic residues" evidence="1">
    <location>
        <begin position="40"/>
        <end position="53"/>
    </location>
</feature>
<organism evidence="2 3">
    <name type="scientific">Malus domestica</name>
    <name type="common">Apple</name>
    <name type="synonym">Pyrus malus</name>
    <dbReference type="NCBI Taxonomy" id="3750"/>
    <lineage>
        <taxon>Eukaryota</taxon>
        <taxon>Viridiplantae</taxon>
        <taxon>Streptophyta</taxon>
        <taxon>Embryophyta</taxon>
        <taxon>Tracheophyta</taxon>
        <taxon>Spermatophyta</taxon>
        <taxon>Magnoliopsida</taxon>
        <taxon>eudicotyledons</taxon>
        <taxon>Gunneridae</taxon>
        <taxon>Pentapetalae</taxon>
        <taxon>rosids</taxon>
        <taxon>fabids</taxon>
        <taxon>Rosales</taxon>
        <taxon>Rosaceae</taxon>
        <taxon>Amygdaloideae</taxon>
        <taxon>Maleae</taxon>
        <taxon>Malus</taxon>
    </lineage>
</organism>
<proteinExistence type="predicted"/>
<reference evidence="2 3" key="1">
    <citation type="submission" date="2018-10" db="EMBL/GenBank/DDBJ databases">
        <title>A high-quality apple genome assembly.</title>
        <authorList>
            <person name="Hu J."/>
        </authorList>
    </citation>
    <scope>NUCLEOTIDE SEQUENCE [LARGE SCALE GENOMIC DNA]</scope>
    <source>
        <strain evidence="3">cv. HFTH1</strain>
        <tissue evidence="2">Young leaf</tissue>
    </source>
</reference>
<protein>
    <submittedName>
        <fullName evidence="2">Uncharacterized protein</fullName>
    </submittedName>
</protein>
<feature type="compositionally biased region" description="Basic and acidic residues" evidence="1">
    <location>
        <begin position="1"/>
        <end position="10"/>
    </location>
</feature>
<keyword evidence="3" id="KW-1185">Reference proteome</keyword>
<dbReference type="AlphaFoldDB" id="A0A498KDB0"/>
<sequence length="337" mass="38361">MHEFSLDPKLVKHIKSSSTSRQNNDEYVVCRIRKNYDRKRKADDRDHDREEATRVVQSKRNKIQRLSENIDESYVAPMSSEVNVDHYNQQQQQQQQTNINATSTSSSIAVTNVDQPQYSYHEPAQYYEVINQYDIPLQQEQTTTTIDHANVTNLPTGLTEQQRYFVTQDRTVASSSLAMPDNQQQQMHLPQYYHDTQEPMTPMTAMARPYDFIAEAACLSQPNSIADPTMASSLCMARQKDYLQHNGFVNNTSTDTPQYYYSSTQDPSSGTDSSQYDPPQTGTTGFADQAHYFVADPTTASSPTSPSNLDQKSTIRIKIHFLTLTTPNFMIVMVMTS</sequence>